<dbReference type="Proteomes" id="UP000887574">
    <property type="component" value="Unplaced"/>
</dbReference>
<feature type="compositionally biased region" description="Basic and acidic residues" evidence="1">
    <location>
        <begin position="1"/>
        <end position="14"/>
    </location>
</feature>
<sequence length="173" mass="18153">MHDNFRKSGLKESDFYSGTLPRGGKKVVGGHDAATLARPISSQGAERPARLQPLDTTLLDESADSAGKYAQSLGTPHSGGIGASPPTLVNGSSRQASNYQTGNKSYNSMARNQPQTALNEPLYASVHKRNGNGQSLAHNPAHNGAAGSVGGDSCNYRKQVEILSLSPKHTSLK</sequence>
<feature type="region of interest" description="Disordered" evidence="1">
    <location>
        <begin position="1"/>
        <end position="153"/>
    </location>
</feature>
<accession>A0A915EC84</accession>
<feature type="compositionally biased region" description="Polar residues" evidence="1">
    <location>
        <begin position="87"/>
        <end position="118"/>
    </location>
</feature>
<evidence type="ECO:0000313" key="3">
    <source>
        <dbReference type="WBParaSite" id="jg3758"/>
    </source>
</evidence>
<proteinExistence type="predicted"/>
<evidence type="ECO:0000313" key="2">
    <source>
        <dbReference type="Proteomes" id="UP000887574"/>
    </source>
</evidence>
<keyword evidence="2" id="KW-1185">Reference proteome</keyword>
<name>A0A915EC84_9BILA</name>
<reference evidence="3" key="1">
    <citation type="submission" date="2022-11" db="UniProtKB">
        <authorList>
            <consortium name="WormBaseParasite"/>
        </authorList>
    </citation>
    <scope>IDENTIFICATION</scope>
</reference>
<organism evidence="2 3">
    <name type="scientific">Ditylenchus dipsaci</name>
    <dbReference type="NCBI Taxonomy" id="166011"/>
    <lineage>
        <taxon>Eukaryota</taxon>
        <taxon>Metazoa</taxon>
        <taxon>Ecdysozoa</taxon>
        <taxon>Nematoda</taxon>
        <taxon>Chromadorea</taxon>
        <taxon>Rhabditida</taxon>
        <taxon>Tylenchina</taxon>
        <taxon>Tylenchomorpha</taxon>
        <taxon>Sphaerularioidea</taxon>
        <taxon>Anguinidae</taxon>
        <taxon>Anguininae</taxon>
        <taxon>Ditylenchus</taxon>
    </lineage>
</organism>
<dbReference type="AlphaFoldDB" id="A0A915EC84"/>
<evidence type="ECO:0000256" key="1">
    <source>
        <dbReference type="SAM" id="MobiDB-lite"/>
    </source>
</evidence>
<protein>
    <submittedName>
        <fullName evidence="3">Uncharacterized protein</fullName>
    </submittedName>
</protein>
<dbReference type="WBParaSite" id="jg3758">
    <property type="protein sequence ID" value="jg3758"/>
    <property type="gene ID" value="jg3758"/>
</dbReference>